<proteinExistence type="predicted"/>
<name>A0A3N4UPH0_9BURK</name>
<dbReference type="AlphaFoldDB" id="A0A3N4UPH0"/>
<dbReference type="RefSeq" id="WP_281273811.1">
    <property type="nucleotide sequence ID" value="NZ_RKQL01000001.1"/>
</dbReference>
<reference evidence="1 2" key="1">
    <citation type="submission" date="2018-11" db="EMBL/GenBank/DDBJ databases">
        <title>Genomic Encyclopedia of Type Strains, Phase IV (KMG-IV): sequencing the most valuable type-strain genomes for metagenomic binning, comparative biology and taxonomic classification.</title>
        <authorList>
            <person name="Goeker M."/>
        </authorList>
    </citation>
    <scope>NUCLEOTIDE SEQUENCE [LARGE SCALE GENOMIC DNA]</scope>
    <source>
        <strain evidence="1 2">DSM 101684</strain>
    </source>
</reference>
<protein>
    <submittedName>
        <fullName evidence="1">Uncharacterized protein</fullName>
    </submittedName>
</protein>
<sequence>MDGLELLALAYHWPPGVGRAMDVAEFAEWVRRAQAVLKARGL</sequence>
<keyword evidence="2" id="KW-1185">Reference proteome</keyword>
<dbReference type="Proteomes" id="UP000272193">
    <property type="component" value="Unassembled WGS sequence"/>
</dbReference>
<comment type="caution">
    <text evidence="1">The sequence shown here is derived from an EMBL/GenBank/DDBJ whole genome shotgun (WGS) entry which is preliminary data.</text>
</comment>
<accession>A0A3N4UPH0</accession>
<organism evidence="1 2">
    <name type="scientific">Tibeticola sediminis</name>
    <dbReference type="NCBI Taxonomy" id="1917811"/>
    <lineage>
        <taxon>Bacteria</taxon>
        <taxon>Pseudomonadati</taxon>
        <taxon>Pseudomonadota</taxon>
        <taxon>Betaproteobacteria</taxon>
        <taxon>Burkholderiales</taxon>
        <taxon>Comamonadaceae</taxon>
        <taxon>Tibeticola</taxon>
    </lineage>
</organism>
<evidence type="ECO:0000313" key="1">
    <source>
        <dbReference type="EMBL" id="RPE72546.1"/>
    </source>
</evidence>
<dbReference type="EMBL" id="RKQL01000001">
    <property type="protein sequence ID" value="RPE72546.1"/>
    <property type="molecule type" value="Genomic_DNA"/>
</dbReference>
<gene>
    <name evidence="1" type="ORF">EDC62_0237</name>
</gene>
<evidence type="ECO:0000313" key="2">
    <source>
        <dbReference type="Proteomes" id="UP000272193"/>
    </source>
</evidence>